<accession>A0A3B1E189</accession>
<dbReference type="STRING" id="1921549.GCA_900128825_00342"/>
<dbReference type="OrthoDB" id="9807419at2"/>
<evidence type="ECO:0000313" key="8">
    <source>
        <dbReference type="EMBL" id="VAX76805.1"/>
    </source>
</evidence>
<evidence type="ECO:0000256" key="6">
    <source>
        <dbReference type="RuleBase" id="RU003477"/>
    </source>
</evidence>
<dbReference type="InterPro" id="IPR041988">
    <property type="entry name" value="Ribosomal_uL24_KOW"/>
</dbReference>
<dbReference type="GO" id="GO:0005840">
    <property type="term" value="C:ribosome"/>
    <property type="evidence" value="ECO:0007669"/>
    <property type="project" value="UniProtKB-KW"/>
</dbReference>
<dbReference type="Gene3D" id="2.30.30.30">
    <property type="match status" value="1"/>
</dbReference>
<evidence type="ECO:0000259" key="7">
    <source>
        <dbReference type="SMART" id="SM00739"/>
    </source>
</evidence>
<evidence type="ECO:0000313" key="9">
    <source>
        <dbReference type="Proteomes" id="UP000271849"/>
    </source>
</evidence>
<dbReference type="InterPro" id="IPR003256">
    <property type="entry name" value="Ribosomal_uL24"/>
</dbReference>
<dbReference type="InterPro" id="IPR005824">
    <property type="entry name" value="KOW"/>
</dbReference>
<dbReference type="Pfam" id="PF17136">
    <property type="entry name" value="ribosomal_L24"/>
    <property type="match status" value="1"/>
</dbReference>
<dbReference type="SUPFAM" id="SSF50104">
    <property type="entry name" value="Translation proteins SH3-like domain"/>
    <property type="match status" value="1"/>
</dbReference>
<dbReference type="GO" id="GO:1990904">
    <property type="term" value="C:ribonucleoprotein complex"/>
    <property type="evidence" value="ECO:0007669"/>
    <property type="project" value="UniProtKB-KW"/>
</dbReference>
<dbReference type="InterPro" id="IPR057264">
    <property type="entry name" value="Ribosomal_uL24_C"/>
</dbReference>
<evidence type="ECO:0000256" key="3">
    <source>
        <dbReference type="ARBA" id="ARBA00023274"/>
    </source>
</evidence>
<dbReference type="SMART" id="SM00739">
    <property type="entry name" value="KOW"/>
    <property type="match status" value="1"/>
</dbReference>
<dbReference type="GO" id="GO:0006412">
    <property type="term" value="P:translation"/>
    <property type="evidence" value="ECO:0007669"/>
    <property type="project" value="UniProtKB-UniRule"/>
</dbReference>
<dbReference type="CDD" id="cd06089">
    <property type="entry name" value="KOW_RPL26"/>
    <property type="match status" value="1"/>
</dbReference>
<keyword evidence="5" id="KW-0694">RNA-binding</keyword>
<dbReference type="RefSeq" id="WP_158349198.1">
    <property type="nucleotide sequence ID" value="NZ_LR025085.1"/>
</dbReference>
<reference evidence="9" key="1">
    <citation type="submission" date="2018-09" db="EMBL/GenBank/DDBJ databases">
        <authorList>
            <person name="Manzano-Marin A."/>
            <person name="Manzano-Marin A."/>
        </authorList>
    </citation>
    <scope>NUCLEOTIDE SEQUENCE [LARGE SCALE GENOMIC DNA]</scope>
    <source>
        <strain evidence="9">BuCistrobi</strain>
    </source>
</reference>
<keyword evidence="2 5" id="KW-0689">Ribosomal protein</keyword>
<evidence type="ECO:0000256" key="5">
    <source>
        <dbReference type="HAMAP-Rule" id="MF_01326"/>
    </source>
</evidence>
<dbReference type="InterPro" id="IPR008991">
    <property type="entry name" value="Translation_prot_SH3-like_sf"/>
</dbReference>
<dbReference type="Pfam" id="PF00467">
    <property type="entry name" value="KOW"/>
    <property type="match status" value="1"/>
</dbReference>
<comment type="subunit">
    <text evidence="5">Part of the 50S ribosomal subunit.</text>
</comment>
<keyword evidence="5" id="KW-0699">rRNA-binding</keyword>
<comment type="similarity">
    <text evidence="1 5 6">Belongs to the universal ribosomal protein uL24 family.</text>
</comment>
<evidence type="ECO:0000256" key="1">
    <source>
        <dbReference type="ARBA" id="ARBA00010618"/>
    </source>
</evidence>
<evidence type="ECO:0000256" key="4">
    <source>
        <dbReference type="ARBA" id="ARBA00035206"/>
    </source>
</evidence>
<feature type="domain" description="KOW" evidence="7">
    <location>
        <begin position="4"/>
        <end position="31"/>
    </location>
</feature>
<dbReference type="PANTHER" id="PTHR12903">
    <property type="entry name" value="MITOCHONDRIAL RIBOSOMAL PROTEIN L24"/>
    <property type="match status" value="1"/>
</dbReference>
<dbReference type="PROSITE" id="PS01108">
    <property type="entry name" value="RIBOSOMAL_L24"/>
    <property type="match status" value="1"/>
</dbReference>
<dbReference type="InterPro" id="IPR005825">
    <property type="entry name" value="Ribosomal_uL24_CS"/>
</dbReference>
<dbReference type="EMBL" id="LR025085">
    <property type="protein sequence ID" value="VAX76805.1"/>
    <property type="molecule type" value="Genomic_DNA"/>
</dbReference>
<sequence length="105" mass="11950">MAYKIHANDLVIVLTGKDKGKTGVVRKIYRNKNTAIVSGINIVKKHQKSIPDRNQMGGIIEKELPIQLSNLSIFNKLTNKADKIEFFLDSGKKIRRFKSNKELLK</sequence>
<comment type="function">
    <text evidence="5">One of two assembly initiator proteins, it binds directly to the 5'-end of the 23S rRNA, where it nucleates assembly of the 50S subunit.</text>
</comment>
<dbReference type="GO" id="GO:0003735">
    <property type="term" value="F:structural constituent of ribosome"/>
    <property type="evidence" value="ECO:0007669"/>
    <property type="project" value="InterPro"/>
</dbReference>
<evidence type="ECO:0000256" key="2">
    <source>
        <dbReference type="ARBA" id="ARBA00022980"/>
    </source>
</evidence>
<protein>
    <recommendedName>
        <fullName evidence="4 5">Large ribosomal subunit protein uL24</fullName>
    </recommendedName>
</protein>
<dbReference type="InterPro" id="IPR014722">
    <property type="entry name" value="Rib_uL2_dom2"/>
</dbReference>
<comment type="function">
    <text evidence="5">One of the proteins that surrounds the polypeptide exit tunnel on the outside of the subunit.</text>
</comment>
<dbReference type="Proteomes" id="UP000271849">
    <property type="component" value="Chromosome"/>
</dbReference>
<dbReference type="AlphaFoldDB" id="A0A3B1E189"/>
<gene>
    <name evidence="5 8" type="primary">rplX</name>
    <name evidence="8" type="ORF">BUCINSTRO3249_0341</name>
</gene>
<dbReference type="HAMAP" id="MF_01326_B">
    <property type="entry name" value="Ribosomal_uL24_B"/>
    <property type="match status" value="1"/>
</dbReference>
<keyword evidence="3 5" id="KW-0687">Ribonucleoprotein</keyword>
<name>A0A3B1E189_9GAMM</name>
<proteinExistence type="inferred from homology"/>
<organism evidence="8 9">
    <name type="scientific">Buchnera aphidicola</name>
    <name type="common">Cinara strobi</name>
    <dbReference type="NCBI Taxonomy" id="1921549"/>
    <lineage>
        <taxon>Bacteria</taxon>
        <taxon>Pseudomonadati</taxon>
        <taxon>Pseudomonadota</taxon>
        <taxon>Gammaproteobacteria</taxon>
        <taxon>Enterobacterales</taxon>
        <taxon>Erwiniaceae</taxon>
        <taxon>Buchnera</taxon>
    </lineage>
</organism>
<dbReference type="GO" id="GO:0005829">
    <property type="term" value="C:cytosol"/>
    <property type="evidence" value="ECO:0007669"/>
    <property type="project" value="UniProtKB-ARBA"/>
</dbReference>
<dbReference type="GO" id="GO:0019843">
    <property type="term" value="F:rRNA binding"/>
    <property type="evidence" value="ECO:0007669"/>
    <property type="project" value="UniProtKB-UniRule"/>
</dbReference>
<dbReference type="NCBIfam" id="TIGR01079">
    <property type="entry name" value="rplX_bact"/>
    <property type="match status" value="1"/>
</dbReference>